<keyword evidence="1" id="KW-0812">Transmembrane</keyword>
<dbReference type="AlphaFoldDB" id="A0A1J8Q8G5"/>
<organism evidence="2 3">
    <name type="scientific">Rhizopogon vesiculosus</name>
    <dbReference type="NCBI Taxonomy" id="180088"/>
    <lineage>
        <taxon>Eukaryota</taxon>
        <taxon>Fungi</taxon>
        <taxon>Dikarya</taxon>
        <taxon>Basidiomycota</taxon>
        <taxon>Agaricomycotina</taxon>
        <taxon>Agaricomycetes</taxon>
        <taxon>Agaricomycetidae</taxon>
        <taxon>Boletales</taxon>
        <taxon>Suillineae</taxon>
        <taxon>Rhizopogonaceae</taxon>
        <taxon>Rhizopogon</taxon>
    </lineage>
</organism>
<dbReference type="Proteomes" id="UP000183567">
    <property type="component" value="Unassembled WGS sequence"/>
</dbReference>
<accession>A0A1J8Q8G5</accession>
<keyword evidence="1" id="KW-0472">Membrane</keyword>
<feature type="transmembrane region" description="Helical" evidence="1">
    <location>
        <begin position="56"/>
        <end position="74"/>
    </location>
</feature>
<dbReference type="SUPFAM" id="SSF48576">
    <property type="entry name" value="Terpenoid synthases"/>
    <property type="match status" value="1"/>
</dbReference>
<protein>
    <submittedName>
        <fullName evidence="2">Uncharacterized protein</fullName>
    </submittedName>
</protein>
<gene>
    <name evidence="2" type="ORF">AZE42_13207</name>
</gene>
<dbReference type="OrthoDB" id="2998174at2759"/>
<dbReference type="EMBL" id="LVVM01001722">
    <property type="protein sequence ID" value="OJA17958.1"/>
    <property type="molecule type" value="Genomic_DNA"/>
</dbReference>
<sequence>MTTTLDNKALESIHWAIATFLQHCDLQYMPVTLNEELYAECRQDAINHGLPMDGNYSIRLFLAVGIVIISNAYTHLSDRSTRMWICLYTAVVSTMDDIVDNISKPHDKTK</sequence>
<evidence type="ECO:0000313" key="3">
    <source>
        <dbReference type="Proteomes" id="UP000183567"/>
    </source>
</evidence>
<keyword evidence="1" id="KW-1133">Transmembrane helix</keyword>
<keyword evidence="3" id="KW-1185">Reference proteome</keyword>
<proteinExistence type="predicted"/>
<evidence type="ECO:0000313" key="2">
    <source>
        <dbReference type="EMBL" id="OJA17958.1"/>
    </source>
</evidence>
<evidence type="ECO:0000256" key="1">
    <source>
        <dbReference type="SAM" id="Phobius"/>
    </source>
</evidence>
<dbReference type="InterPro" id="IPR008949">
    <property type="entry name" value="Isoprenoid_synthase_dom_sf"/>
</dbReference>
<name>A0A1J8Q8G5_9AGAM</name>
<reference evidence="2 3" key="1">
    <citation type="submission" date="2016-03" db="EMBL/GenBank/DDBJ databases">
        <title>Comparative genomics of the ectomycorrhizal sister species Rhizopogon vinicolor and Rhizopogon vesiculosus (Basidiomycota: Boletales) reveals a divergence of the mating type B locus.</title>
        <authorList>
            <person name="Mujic A.B."/>
            <person name="Kuo A."/>
            <person name="Tritt A."/>
            <person name="Lipzen A."/>
            <person name="Chen C."/>
            <person name="Johnson J."/>
            <person name="Sharma A."/>
            <person name="Barry K."/>
            <person name="Grigoriev I.V."/>
            <person name="Spatafora J.W."/>
        </authorList>
    </citation>
    <scope>NUCLEOTIDE SEQUENCE [LARGE SCALE GENOMIC DNA]</scope>
    <source>
        <strain evidence="2 3">AM-OR11-056</strain>
    </source>
</reference>
<comment type="caution">
    <text evidence="2">The sequence shown here is derived from an EMBL/GenBank/DDBJ whole genome shotgun (WGS) entry which is preliminary data.</text>
</comment>